<sequence>MFDEPLQDQLPRNYNNGGDSVARSGPISRANRISNGVGRDFKGGPRECLVANPTVSLVYLETSDIVWNTGEFGKNCTAF</sequence>
<evidence type="ECO:0000313" key="4">
    <source>
        <dbReference type="Proteomes" id="UP000625711"/>
    </source>
</evidence>
<evidence type="ECO:0000256" key="1">
    <source>
        <dbReference type="SAM" id="MobiDB-lite"/>
    </source>
</evidence>
<dbReference type="AlphaFoldDB" id="A0A834I823"/>
<name>A0A834I823_RHYFE</name>
<reference evidence="3" key="1">
    <citation type="submission" date="2020-08" db="EMBL/GenBank/DDBJ databases">
        <title>Genome sequencing and assembly of the red palm weevil Rhynchophorus ferrugineus.</title>
        <authorList>
            <person name="Dias G.B."/>
            <person name="Bergman C.M."/>
            <person name="Manee M."/>
        </authorList>
    </citation>
    <scope>NUCLEOTIDE SEQUENCE</scope>
    <source>
        <strain evidence="3">AA-2017</strain>
        <tissue evidence="3">Whole larva</tissue>
    </source>
</reference>
<feature type="region of interest" description="Disordered" evidence="1">
    <location>
        <begin position="1"/>
        <end position="42"/>
    </location>
</feature>
<protein>
    <submittedName>
        <fullName evidence="3">Uncharacterized protein</fullName>
    </submittedName>
</protein>
<gene>
    <name evidence="2" type="ORF">GWI33_012584</name>
    <name evidence="3" type="ORF">GWI33_012585</name>
</gene>
<evidence type="ECO:0000313" key="2">
    <source>
        <dbReference type="EMBL" id="KAF7274743.1"/>
    </source>
</evidence>
<keyword evidence="4" id="KW-1185">Reference proteome</keyword>
<comment type="caution">
    <text evidence="3">The sequence shown here is derived from an EMBL/GenBank/DDBJ whole genome shotgun (WGS) entry which is preliminary data.</text>
</comment>
<evidence type="ECO:0000313" key="3">
    <source>
        <dbReference type="EMBL" id="KAF7274744.1"/>
    </source>
</evidence>
<dbReference type="Proteomes" id="UP000625711">
    <property type="component" value="Unassembled WGS sequence"/>
</dbReference>
<organism evidence="3 4">
    <name type="scientific">Rhynchophorus ferrugineus</name>
    <name type="common">Red palm weevil</name>
    <name type="synonym">Curculio ferrugineus</name>
    <dbReference type="NCBI Taxonomy" id="354439"/>
    <lineage>
        <taxon>Eukaryota</taxon>
        <taxon>Metazoa</taxon>
        <taxon>Ecdysozoa</taxon>
        <taxon>Arthropoda</taxon>
        <taxon>Hexapoda</taxon>
        <taxon>Insecta</taxon>
        <taxon>Pterygota</taxon>
        <taxon>Neoptera</taxon>
        <taxon>Endopterygota</taxon>
        <taxon>Coleoptera</taxon>
        <taxon>Polyphaga</taxon>
        <taxon>Cucujiformia</taxon>
        <taxon>Curculionidae</taxon>
        <taxon>Dryophthorinae</taxon>
        <taxon>Rhynchophorus</taxon>
    </lineage>
</organism>
<accession>A0A834I823</accession>
<dbReference type="EMBL" id="JAACXV010012223">
    <property type="protein sequence ID" value="KAF7274743.1"/>
    <property type="molecule type" value="Genomic_DNA"/>
</dbReference>
<dbReference type="EMBL" id="JAACXV010012223">
    <property type="protein sequence ID" value="KAF7274744.1"/>
    <property type="molecule type" value="Genomic_DNA"/>
</dbReference>
<proteinExistence type="predicted"/>